<dbReference type="EMBL" id="KN818248">
    <property type="protein sequence ID" value="KIL64624.1"/>
    <property type="molecule type" value="Genomic_DNA"/>
</dbReference>
<feature type="chain" id="PRO_5002155925" description="Secreted protein" evidence="1">
    <location>
        <begin position="17"/>
        <end position="131"/>
    </location>
</feature>
<protein>
    <recommendedName>
        <fullName evidence="4">Secreted protein</fullName>
    </recommendedName>
</protein>
<gene>
    <name evidence="2" type="ORF">M378DRAFT_581465</name>
</gene>
<keyword evidence="3" id="KW-1185">Reference proteome</keyword>
<feature type="signal peptide" evidence="1">
    <location>
        <begin position="1"/>
        <end position="16"/>
    </location>
</feature>
<evidence type="ECO:0008006" key="4">
    <source>
        <dbReference type="Google" id="ProtNLM"/>
    </source>
</evidence>
<keyword evidence="1" id="KW-0732">Signal</keyword>
<evidence type="ECO:0000256" key="1">
    <source>
        <dbReference type="SAM" id="SignalP"/>
    </source>
</evidence>
<dbReference type="InParanoid" id="A0A0C2TCV5"/>
<accession>A0A0C2TCV5</accession>
<evidence type="ECO:0000313" key="2">
    <source>
        <dbReference type="EMBL" id="KIL64624.1"/>
    </source>
</evidence>
<sequence length="131" mass="15032">MLLWVNFSTIAAQVLATISTSRRSSPVVSARQIHCQIFPLPRQQSPWVHSYSTCHRPIGGRFTTWRLQFRARHIKLVINALLKYGYQESTLKSNPIGAVHFQLVNCGRDVGYGYTFSRLECHLRLWRSSAS</sequence>
<dbReference type="AlphaFoldDB" id="A0A0C2TCV5"/>
<evidence type="ECO:0000313" key="3">
    <source>
        <dbReference type="Proteomes" id="UP000054549"/>
    </source>
</evidence>
<proteinExistence type="predicted"/>
<organism evidence="2 3">
    <name type="scientific">Amanita muscaria (strain Koide BX008)</name>
    <dbReference type="NCBI Taxonomy" id="946122"/>
    <lineage>
        <taxon>Eukaryota</taxon>
        <taxon>Fungi</taxon>
        <taxon>Dikarya</taxon>
        <taxon>Basidiomycota</taxon>
        <taxon>Agaricomycotina</taxon>
        <taxon>Agaricomycetes</taxon>
        <taxon>Agaricomycetidae</taxon>
        <taxon>Agaricales</taxon>
        <taxon>Pluteineae</taxon>
        <taxon>Amanitaceae</taxon>
        <taxon>Amanita</taxon>
    </lineage>
</organism>
<dbReference type="HOGENOM" id="CLU_1927062_0_0_1"/>
<name>A0A0C2TCV5_AMAMK</name>
<dbReference type="Proteomes" id="UP000054549">
    <property type="component" value="Unassembled WGS sequence"/>
</dbReference>
<reference evidence="2 3" key="1">
    <citation type="submission" date="2014-04" db="EMBL/GenBank/DDBJ databases">
        <title>Evolutionary Origins and Diversification of the Mycorrhizal Mutualists.</title>
        <authorList>
            <consortium name="DOE Joint Genome Institute"/>
            <consortium name="Mycorrhizal Genomics Consortium"/>
            <person name="Kohler A."/>
            <person name="Kuo A."/>
            <person name="Nagy L.G."/>
            <person name="Floudas D."/>
            <person name="Copeland A."/>
            <person name="Barry K.W."/>
            <person name="Cichocki N."/>
            <person name="Veneault-Fourrey C."/>
            <person name="LaButti K."/>
            <person name="Lindquist E.A."/>
            <person name="Lipzen A."/>
            <person name="Lundell T."/>
            <person name="Morin E."/>
            <person name="Murat C."/>
            <person name="Riley R."/>
            <person name="Ohm R."/>
            <person name="Sun H."/>
            <person name="Tunlid A."/>
            <person name="Henrissat B."/>
            <person name="Grigoriev I.V."/>
            <person name="Hibbett D.S."/>
            <person name="Martin F."/>
        </authorList>
    </citation>
    <scope>NUCLEOTIDE SEQUENCE [LARGE SCALE GENOMIC DNA]</scope>
    <source>
        <strain evidence="2 3">Koide BX008</strain>
    </source>
</reference>